<gene>
    <name evidence="1" type="ORF">CR513_13368</name>
</gene>
<accession>A0A371HJX0</accession>
<organism evidence="1 2">
    <name type="scientific">Mucuna pruriens</name>
    <name type="common">Velvet bean</name>
    <name type="synonym">Dolichos pruriens</name>
    <dbReference type="NCBI Taxonomy" id="157652"/>
    <lineage>
        <taxon>Eukaryota</taxon>
        <taxon>Viridiplantae</taxon>
        <taxon>Streptophyta</taxon>
        <taxon>Embryophyta</taxon>
        <taxon>Tracheophyta</taxon>
        <taxon>Spermatophyta</taxon>
        <taxon>Magnoliopsida</taxon>
        <taxon>eudicotyledons</taxon>
        <taxon>Gunneridae</taxon>
        <taxon>Pentapetalae</taxon>
        <taxon>rosids</taxon>
        <taxon>fabids</taxon>
        <taxon>Fabales</taxon>
        <taxon>Fabaceae</taxon>
        <taxon>Papilionoideae</taxon>
        <taxon>50 kb inversion clade</taxon>
        <taxon>NPAAA clade</taxon>
        <taxon>indigoferoid/millettioid clade</taxon>
        <taxon>Phaseoleae</taxon>
        <taxon>Mucuna</taxon>
    </lineage>
</organism>
<dbReference type="SUPFAM" id="SSF53098">
    <property type="entry name" value="Ribonuclease H-like"/>
    <property type="match status" value="1"/>
</dbReference>
<reference evidence="1" key="1">
    <citation type="submission" date="2018-05" db="EMBL/GenBank/DDBJ databases">
        <title>Draft genome of Mucuna pruriens seed.</title>
        <authorList>
            <person name="Nnadi N.E."/>
            <person name="Vos R."/>
            <person name="Hasami M.H."/>
            <person name="Devisetty U.K."/>
            <person name="Aguiy J.C."/>
        </authorList>
    </citation>
    <scope>NUCLEOTIDE SEQUENCE [LARGE SCALE GENOMIC DNA]</scope>
    <source>
        <strain evidence="1">JCA_2017</strain>
    </source>
</reference>
<keyword evidence="2" id="KW-1185">Reference proteome</keyword>
<dbReference type="PANTHER" id="PTHR35046:SF9">
    <property type="entry name" value="RNA-DIRECTED DNA POLYMERASE"/>
    <property type="match status" value="1"/>
</dbReference>
<dbReference type="InterPro" id="IPR012337">
    <property type="entry name" value="RNaseH-like_sf"/>
</dbReference>
<name>A0A371HJX0_MUCPR</name>
<evidence type="ECO:0008006" key="3">
    <source>
        <dbReference type="Google" id="ProtNLM"/>
    </source>
</evidence>
<proteinExistence type="predicted"/>
<evidence type="ECO:0000313" key="1">
    <source>
        <dbReference type="EMBL" id="RDY03095.1"/>
    </source>
</evidence>
<evidence type="ECO:0000313" key="2">
    <source>
        <dbReference type="Proteomes" id="UP000257109"/>
    </source>
</evidence>
<comment type="caution">
    <text evidence="1">The sequence shown here is derived from an EMBL/GenBank/DDBJ whole genome shotgun (WGS) entry which is preliminary data.</text>
</comment>
<protein>
    <recommendedName>
        <fullName evidence="3">Integrase catalytic domain-containing protein</fullName>
    </recommendedName>
</protein>
<dbReference type="OrthoDB" id="1935586at2759"/>
<dbReference type="AlphaFoldDB" id="A0A371HJX0"/>
<dbReference type="EMBL" id="QJKJ01002385">
    <property type="protein sequence ID" value="RDY03095.1"/>
    <property type="molecule type" value="Genomic_DNA"/>
</dbReference>
<feature type="non-terminal residue" evidence="1">
    <location>
        <position position="1"/>
    </location>
</feature>
<dbReference type="Proteomes" id="UP000257109">
    <property type="component" value="Unassembled WGS sequence"/>
</dbReference>
<dbReference type="PANTHER" id="PTHR35046">
    <property type="entry name" value="ZINC KNUCKLE (CCHC-TYPE) FAMILY PROTEIN"/>
    <property type="match status" value="1"/>
</dbReference>
<sequence>MAHFIPCHMSDNASHVANLFFKEVVRIHGLLRTIVLDRDSNFWGQLLRCFVKRSLKDWEEWISHVFNTTTSYFPFELAYDFNPLSSLYLFPLLVLPNYANDEGLSKA</sequence>